<dbReference type="InterPro" id="IPR013321">
    <property type="entry name" value="Arc_rbn_hlx_hlx"/>
</dbReference>
<sequence length="49" mass="5540">MKTNTKRTTIYLDSDLHHALRIKAAETEHSMSELVEEAIKLSLAEDAID</sequence>
<organism evidence="2">
    <name type="scientific">marine sediment metagenome</name>
    <dbReference type="NCBI Taxonomy" id="412755"/>
    <lineage>
        <taxon>unclassified sequences</taxon>
        <taxon>metagenomes</taxon>
        <taxon>ecological metagenomes</taxon>
    </lineage>
</organism>
<protein>
    <recommendedName>
        <fullName evidence="1">Ribbon-helix-helix protein CopG domain-containing protein</fullName>
    </recommendedName>
</protein>
<gene>
    <name evidence="2" type="ORF">LCGC14_2896470</name>
</gene>
<dbReference type="SUPFAM" id="SSF47598">
    <property type="entry name" value="Ribbon-helix-helix"/>
    <property type="match status" value="1"/>
</dbReference>
<feature type="domain" description="Ribbon-helix-helix protein CopG" evidence="1">
    <location>
        <begin position="6"/>
        <end position="44"/>
    </location>
</feature>
<evidence type="ECO:0000259" key="1">
    <source>
        <dbReference type="Pfam" id="PF01402"/>
    </source>
</evidence>
<dbReference type="Gene3D" id="1.10.1220.10">
    <property type="entry name" value="Met repressor-like"/>
    <property type="match status" value="1"/>
</dbReference>
<dbReference type="GO" id="GO:0006355">
    <property type="term" value="P:regulation of DNA-templated transcription"/>
    <property type="evidence" value="ECO:0007669"/>
    <property type="project" value="InterPro"/>
</dbReference>
<dbReference type="EMBL" id="LAZR01056904">
    <property type="protein sequence ID" value="KKK73175.1"/>
    <property type="molecule type" value="Genomic_DNA"/>
</dbReference>
<accession>A0A0F8YHH0</accession>
<comment type="caution">
    <text evidence="2">The sequence shown here is derived from an EMBL/GenBank/DDBJ whole genome shotgun (WGS) entry which is preliminary data.</text>
</comment>
<name>A0A0F8YHH0_9ZZZZ</name>
<feature type="non-terminal residue" evidence="2">
    <location>
        <position position="49"/>
    </location>
</feature>
<proteinExistence type="predicted"/>
<reference evidence="2" key="1">
    <citation type="journal article" date="2015" name="Nature">
        <title>Complex archaea that bridge the gap between prokaryotes and eukaryotes.</title>
        <authorList>
            <person name="Spang A."/>
            <person name="Saw J.H."/>
            <person name="Jorgensen S.L."/>
            <person name="Zaremba-Niedzwiedzka K."/>
            <person name="Martijn J."/>
            <person name="Lind A.E."/>
            <person name="van Eijk R."/>
            <person name="Schleper C."/>
            <person name="Guy L."/>
            <person name="Ettema T.J."/>
        </authorList>
    </citation>
    <scope>NUCLEOTIDE SEQUENCE</scope>
</reference>
<dbReference type="InterPro" id="IPR002145">
    <property type="entry name" value="CopG"/>
</dbReference>
<dbReference type="AlphaFoldDB" id="A0A0F8YHH0"/>
<dbReference type="Pfam" id="PF01402">
    <property type="entry name" value="RHH_1"/>
    <property type="match status" value="1"/>
</dbReference>
<evidence type="ECO:0000313" key="2">
    <source>
        <dbReference type="EMBL" id="KKK73175.1"/>
    </source>
</evidence>
<dbReference type="InterPro" id="IPR010985">
    <property type="entry name" value="Ribbon_hlx_hlx"/>
</dbReference>